<evidence type="ECO:0000313" key="2">
    <source>
        <dbReference type="EMBL" id="GAJ08936.1"/>
    </source>
</evidence>
<gene>
    <name evidence="2" type="ORF">S12H4_43569</name>
</gene>
<sequence>MADKTGRLFAIIDSLRRRRRPVTAEILADEQGVSVRTLYRDIQALIALGAPIDGEAGVGYVLRPGFFLPPLMFTADELEALVLGARWVEGRQDGSLSRAAGLALAKIAAA</sequence>
<dbReference type="InterPro" id="IPR036390">
    <property type="entry name" value="WH_DNA-bd_sf"/>
</dbReference>
<accession>X1V887</accession>
<protein>
    <recommendedName>
        <fullName evidence="1">Helix-turn-helix type 11 domain-containing protein</fullName>
    </recommendedName>
</protein>
<comment type="caution">
    <text evidence="2">The sequence shown here is derived from an EMBL/GenBank/DDBJ whole genome shotgun (WGS) entry which is preliminary data.</text>
</comment>
<evidence type="ECO:0000259" key="1">
    <source>
        <dbReference type="Pfam" id="PF08279"/>
    </source>
</evidence>
<dbReference type="InterPro" id="IPR051534">
    <property type="entry name" value="CBASS_pafABC_assoc_protein"/>
</dbReference>
<proteinExistence type="predicted"/>
<dbReference type="Pfam" id="PF08279">
    <property type="entry name" value="HTH_11"/>
    <property type="match status" value="1"/>
</dbReference>
<dbReference type="PANTHER" id="PTHR34580:SF3">
    <property type="entry name" value="PROTEIN PAFB"/>
    <property type="match status" value="1"/>
</dbReference>
<feature type="domain" description="Helix-turn-helix type 11" evidence="1">
    <location>
        <begin position="7"/>
        <end position="60"/>
    </location>
</feature>
<dbReference type="EMBL" id="BARW01026755">
    <property type="protein sequence ID" value="GAJ08936.1"/>
    <property type="molecule type" value="Genomic_DNA"/>
</dbReference>
<dbReference type="InterPro" id="IPR036388">
    <property type="entry name" value="WH-like_DNA-bd_sf"/>
</dbReference>
<reference evidence="2" key="1">
    <citation type="journal article" date="2014" name="Front. Microbiol.">
        <title>High frequency of phylogenetically diverse reductive dehalogenase-homologous genes in deep subseafloor sedimentary metagenomes.</title>
        <authorList>
            <person name="Kawai M."/>
            <person name="Futagami T."/>
            <person name="Toyoda A."/>
            <person name="Takaki Y."/>
            <person name="Nishi S."/>
            <person name="Hori S."/>
            <person name="Arai W."/>
            <person name="Tsubouchi T."/>
            <person name="Morono Y."/>
            <person name="Uchiyama I."/>
            <person name="Ito T."/>
            <person name="Fujiyama A."/>
            <person name="Inagaki F."/>
            <person name="Takami H."/>
        </authorList>
    </citation>
    <scope>NUCLEOTIDE SEQUENCE</scope>
    <source>
        <strain evidence="2">Expedition CK06-06</strain>
    </source>
</reference>
<dbReference type="PANTHER" id="PTHR34580">
    <property type="match status" value="1"/>
</dbReference>
<feature type="non-terminal residue" evidence="2">
    <location>
        <position position="110"/>
    </location>
</feature>
<dbReference type="Gene3D" id="1.10.10.10">
    <property type="entry name" value="Winged helix-like DNA-binding domain superfamily/Winged helix DNA-binding domain"/>
    <property type="match status" value="1"/>
</dbReference>
<dbReference type="SUPFAM" id="SSF46785">
    <property type="entry name" value="Winged helix' DNA-binding domain"/>
    <property type="match status" value="1"/>
</dbReference>
<organism evidence="2">
    <name type="scientific">marine sediment metagenome</name>
    <dbReference type="NCBI Taxonomy" id="412755"/>
    <lineage>
        <taxon>unclassified sequences</taxon>
        <taxon>metagenomes</taxon>
        <taxon>ecological metagenomes</taxon>
    </lineage>
</organism>
<name>X1V887_9ZZZZ</name>
<dbReference type="AlphaFoldDB" id="X1V887"/>
<dbReference type="InterPro" id="IPR013196">
    <property type="entry name" value="HTH_11"/>
</dbReference>